<comment type="caution">
    <text evidence="3">The sequence shown here is derived from an EMBL/GenBank/DDBJ whole genome shotgun (WGS) entry which is preliminary data.</text>
</comment>
<dbReference type="AlphaFoldDB" id="A0AA90HG12"/>
<dbReference type="InterPro" id="IPR036390">
    <property type="entry name" value="WH_DNA-bd_sf"/>
</dbReference>
<evidence type="ECO:0000256" key="1">
    <source>
        <dbReference type="SAM" id="MobiDB-lite"/>
    </source>
</evidence>
<organism evidence="3">
    <name type="scientific">Streptantibioticus silvisoli</name>
    <dbReference type="NCBI Taxonomy" id="2705255"/>
    <lineage>
        <taxon>Bacteria</taxon>
        <taxon>Bacillati</taxon>
        <taxon>Actinomycetota</taxon>
        <taxon>Actinomycetes</taxon>
        <taxon>Kitasatosporales</taxon>
        <taxon>Streptomycetaceae</taxon>
        <taxon>Streptantibioticus</taxon>
    </lineage>
</organism>
<evidence type="ECO:0000313" key="3">
    <source>
        <dbReference type="EMBL" id="MDI5974257.1"/>
    </source>
</evidence>
<dbReference type="SMART" id="SM00347">
    <property type="entry name" value="HTH_MARR"/>
    <property type="match status" value="1"/>
</dbReference>
<feature type="domain" description="HTH marR-type" evidence="2">
    <location>
        <begin position="1"/>
        <end position="96"/>
    </location>
</feature>
<dbReference type="PROSITE" id="PS50995">
    <property type="entry name" value="HTH_MARR_2"/>
    <property type="match status" value="1"/>
</dbReference>
<reference evidence="3" key="1">
    <citation type="submission" date="2023-05" db="EMBL/GenBank/DDBJ databases">
        <title>Streptantibioticus silvisoli sp. nov., acidotolerant actinomycetes 1 from pine litter.</title>
        <authorList>
            <person name="Swiecimska M."/>
            <person name="Golinska P."/>
            <person name="Sangal V."/>
            <person name="Wachnowicz B."/>
            <person name="Goodfellow M."/>
        </authorList>
    </citation>
    <scope>NUCLEOTIDE SEQUENCE</scope>
    <source>
        <strain evidence="3">SL13</strain>
    </source>
</reference>
<dbReference type="InterPro" id="IPR039422">
    <property type="entry name" value="MarR/SlyA-like"/>
</dbReference>
<feature type="region of interest" description="Disordered" evidence="1">
    <location>
        <begin position="121"/>
        <end position="213"/>
    </location>
</feature>
<feature type="compositionally biased region" description="Basic residues" evidence="1">
    <location>
        <begin position="176"/>
        <end position="186"/>
    </location>
</feature>
<evidence type="ECO:0000259" key="2">
    <source>
        <dbReference type="PROSITE" id="PS50995"/>
    </source>
</evidence>
<dbReference type="GO" id="GO:0006950">
    <property type="term" value="P:response to stress"/>
    <property type="evidence" value="ECO:0007669"/>
    <property type="project" value="TreeGrafter"/>
</dbReference>
<gene>
    <name evidence="3" type="ORF">POF50_033775</name>
</gene>
<dbReference type="Gene3D" id="1.10.10.10">
    <property type="entry name" value="Winged helix-like DNA-binding domain superfamily/Winged helix DNA-binding domain"/>
    <property type="match status" value="1"/>
</dbReference>
<sequence>MGASDRCWVNDLAREVAITVGATSKGVGRLEAAGWVSRRPNPENRRSSLLDLTPAGRRLLDSATPTFDNELRTWLADPLTAEALDQLATAVARLRGVVEEARAGMPTGCAADCRGRFRKARVRARAGTSHRPPGSPPQDASHARARAPRRRRARLRMTQSAPAPAPACDCASAPRARTRLPVRPRARCQPSRLGHDRRCKGKGHPPSEAGHAR</sequence>
<protein>
    <submittedName>
        <fullName evidence="3">MarR family winged helix-turn-helix transcriptional regulator</fullName>
    </submittedName>
</protein>
<dbReference type="GO" id="GO:0003700">
    <property type="term" value="F:DNA-binding transcription factor activity"/>
    <property type="evidence" value="ECO:0007669"/>
    <property type="project" value="InterPro"/>
</dbReference>
<feature type="compositionally biased region" description="Basic residues" evidence="1">
    <location>
        <begin position="143"/>
        <end position="155"/>
    </location>
</feature>
<dbReference type="PRINTS" id="PR00598">
    <property type="entry name" value="HTHMARR"/>
</dbReference>
<feature type="compositionally biased region" description="Low complexity" evidence="1">
    <location>
        <begin position="160"/>
        <end position="175"/>
    </location>
</feature>
<dbReference type="PANTHER" id="PTHR33164:SF57">
    <property type="entry name" value="MARR-FAMILY TRANSCRIPTIONAL REGULATOR"/>
    <property type="match status" value="1"/>
</dbReference>
<name>A0AA90HG12_9ACTN</name>
<dbReference type="EMBL" id="JABXJJ020000066">
    <property type="protein sequence ID" value="MDI5974257.1"/>
    <property type="molecule type" value="Genomic_DNA"/>
</dbReference>
<dbReference type="InterPro" id="IPR000835">
    <property type="entry name" value="HTH_MarR-typ"/>
</dbReference>
<proteinExistence type="predicted"/>
<accession>A0AA90HG12</accession>
<dbReference type="Pfam" id="PF01047">
    <property type="entry name" value="MarR"/>
    <property type="match status" value="1"/>
</dbReference>
<dbReference type="InterPro" id="IPR036388">
    <property type="entry name" value="WH-like_DNA-bd_sf"/>
</dbReference>
<dbReference type="SUPFAM" id="SSF46785">
    <property type="entry name" value="Winged helix' DNA-binding domain"/>
    <property type="match status" value="1"/>
</dbReference>
<dbReference type="PANTHER" id="PTHR33164">
    <property type="entry name" value="TRANSCRIPTIONAL REGULATOR, MARR FAMILY"/>
    <property type="match status" value="1"/>
</dbReference>